<keyword evidence="1" id="KW-1133">Transmembrane helix</keyword>
<dbReference type="InterPro" id="IPR052338">
    <property type="entry name" value="Transposase_5"/>
</dbReference>
<dbReference type="GO" id="GO:0003676">
    <property type="term" value="F:nucleic acid binding"/>
    <property type="evidence" value="ECO:0007669"/>
    <property type="project" value="InterPro"/>
</dbReference>
<evidence type="ECO:0000256" key="2">
    <source>
        <dbReference type="SAM" id="SignalP"/>
    </source>
</evidence>
<dbReference type="PANTHER" id="PTHR23022">
    <property type="entry name" value="TRANSPOSABLE ELEMENT-RELATED"/>
    <property type="match status" value="1"/>
</dbReference>
<name>A0A8W8NG55_MAGGI</name>
<evidence type="ECO:0000313" key="4">
    <source>
        <dbReference type="Proteomes" id="UP000005408"/>
    </source>
</evidence>
<protein>
    <submittedName>
        <fullName evidence="3">Uncharacterized protein</fullName>
    </submittedName>
</protein>
<dbReference type="EnsemblMetazoa" id="G6028.1">
    <property type="protein sequence ID" value="G6028.1:cds"/>
    <property type="gene ID" value="G6028"/>
</dbReference>
<dbReference type="AlphaFoldDB" id="A0A8W8NG55"/>
<sequence>METKRIVTIIVLLQVLIDIITSETAVCFNSRIAVYECCNDYKNSSGNCEECIGSWGKDCGNNCSYGYYGHGCRTRCKCGYRQICDPQNGCVAEYQAIDRAECKNKTTGENCQDYNSDDLANVKASSDFNVNPIDLTTLASLLAVSGLLILLLLGTVLYCNRKLKKEREPFKRCTDGQEDMIYNDIRESRMVENGGATSSSVYNLPPQFCGVTYPLKNGTTAKNQTNQSTAPLTRPRTLGLNEYGHWRSALGWKSQTSNKTCQMISRKNKTVRMQWCLDVLQTRERFRDVIFVDESCVEMCANGRIAFHQKSSDFEKKCNIIPRPKYSYKVNVWAGISYKDKTSIYIFTGIMDSEIYQKILRDNFVTFTSENFPNGYRLYQDNDSKHTSKSTKAWMEDNV</sequence>
<feature type="transmembrane region" description="Helical" evidence="1">
    <location>
        <begin position="138"/>
        <end position="159"/>
    </location>
</feature>
<reference evidence="3" key="1">
    <citation type="submission" date="2022-08" db="UniProtKB">
        <authorList>
            <consortium name="EnsemblMetazoa"/>
        </authorList>
    </citation>
    <scope>IDENTIFICATION</scope>
    <source>
        <strain evidence="3">05x7-T-G4-1.051#20</strain>
    </source>
</reference>
<dbReference type="PANTHER" id="PTHR23022:SF135">
    <property type="entry name" value="SI:DKEY-77F5.3"/>
    <property type="match status" value="1"/>
</dbReference>
<feature type="signal peptide" evidence="2">
    <location>
        <begin position="1"/>
        <end position="22"/>
    </location>
</feature>
<dbReference type="Gene3D" id="3.30.420.10">
    <property type="entry name" value="Ribonuclease H-like superfamily/Ribonuclease H"/>
    <property type="match status" value="1"/>
</dbReference>
<feature type="chain" id="PRO_5036489591" evidence="2">
    <location>
        <begin position="23"/>
        <end position="399"/>
    </location>
</feature>
<organism evidence="3 4">
    <name type="scientific">Magallana gigas</name>
    <name type="common">Pacific oyster</name>
    <name type="synonym">Crassostrea gigas</name>
    <dbReference type="NCBI Taxonomy" id="29159"/>
    <lineage>
        <taxon>Eukaryota</taxon>
        <taxon>Metazoa</taxon>
        <taxon>Spiralia</taxon>
        <taxon>Lophotrochozoa</taxon>
        <taxon>Mollusca</taxon>
        <taxon>Bivalvia</taxon>
        <taxon>Autobranchia</taxon>
        <taxon>Pteriomorphia</taxon>
        <taxon>Ostreida</taxon>
        <taxon>Ostreoidea</taxon>
        <taxon>Ostreidae</taxon>
        <taxon>Magallana</taxon>
    </lineage>
</organism>
<evidence type="ECO:0000313" key="3">
    <source>
        <dbReference type="EnsemblMetazoa" id="G6028.1:cds"/>
    </source>
</evidence>
<dbReference type="InterPro" id="IPR036397">
    <property type="entry name" value="RNaseH_sf"/>
</dbReference>
<evidence type="ECO:0000256" key="1">
    <source>
        <dbReference type="SAM" id="Phobius"/>
    </source>
</evidence>
<keyword evidence="1" id="KW-0472">Membrane</keyword>
<dbReference type="Proteomes" id="UP000005408">
    <property type="component" value="Unassembled WGS sequence"/>
</dbReference>
<keyword evidence="4" id="KW-1185">Reference proteome</keyword>
<accession>A0A8W8NG55</accession>
<keyword evidence="1" id="KW-0812">Transmembrane</keyword>
<keyword evidence="2" id="KW-0732">Signal</keyword>
<proteinExistence type="predicted"/>